<protein>
    <submittedName>
        <fullName evidence="1">Uncharacterized protein</fullName>
    </submittedName>
</protein>
<gene>
    <name evidence="1" type="ORF">V6N12_002813</name>
</gene>
<dbReference type="Proteomes" id="UP001472677">
    <property type="component" value="Unassembled WGS sequence"/>
</dbReference>
<keyword evidence="2" id="KW-1185">Reference proteome</keyword>
<proteinExistence type="predicted"/>
<name>A0ABR2EA28_9ROSI</name>
<dbReference type="EMBL" id="JBBPBM010000017">
    <property type="protein sequence ID" value="KAK8556411.1"/>
    <property type="molecule type" value="Genomic_DNA"/>
</dbReference>
<accession>A0ABR2EA28</accession>
<comment type="caution">
    <text evidence="1">The sequence shown here is derived from an EMBL/GenBank/DDBJ whole genome shotgun (WGS) entry which is preliminary data.</text>
</comment>
<evidence type="ECO:0000313" key="2">
    <source>
        <dbReference type="Proteomes" id="UP001472677"/>
    </source>
</evidence>
<organism evidence="1 2">
    <name type="scientific">Hibiscus sabdariffa</name>
    <name type="common">roselle</name>
    <dbReference type="NCBI Taxonomy" id="183260"/>
    <lineage>
        <taxon>Eukaryota</taxon>
        <taxon>Viridiplantae</taxon>
        <taxon>Streptophyta</taxon>
        <taxon>Embryophyta</taxon>
        <taxon>Tracheophyta</taxon>
        <taxon>Spermatophyta</taxon>
        <taxon>Magnoliopsida</taxon>
        <taxon>eudicotyledons</taxon>
        <taxon>Gunneridae</taxon>
        <taxon>Pentapetalae</taxon>
        <taxon>rosids</taxon>
        <taxon>malvids</taxon>
        <taxon>Malvales</taxon>
        <taxon>Malvaceae</taxon>
        <taxon>Malvoideae</taxon>
        <taxon>Hibiscus</taxon>
    </lineage>
</organism>
<reference evidence="1 2" key="1">
    <citation type="journal article" date="2024" name="G3 (Bethesda)">
        <title>Genome assembly of Hibiscus sabdariffa L. provides insights into metabolisms of medicinal natural products.</title>
        <authorList>
            <person name="Kim T."/>
        </authorList>
    </citation>
    <scope>NUCLEOTIDE SEQUENCE [LARGE SCALE GENOMIC DNA]</scope>
    <source>
        <strain evidence="1">TK-2024</strain>
        <tissue evidence="1">Old leaves</tissue>
    </source>
</reference>
<sequence>MNHLELLVNHFHYNFCSMEAHREEDFPRNCSHRRSQTGLFDRGEALISRCEYLQCSQLSPVKLLCDKFSPRSSVKFPNPGGIIPVSWLQGQECFPCNLMLHLLLKPLSLLLQIKATNAGTLFRQNCNKKDQPLSGPVVLGIEETRKLQF</sequence>
<evidence type="ECO:0000313" key="1">
    <source>
        <dbReference type="EMBL" id="KAK8556411.1"/>
    </source>
</evidence>